<dbReference type="SMART" id="SM00034">
    <property type="entry name" value="CLECT"/>
    <property type="match status" value="2"/>
</dbReference>
<feature type="compositionally biased region" description="Pro residues" evidence="1">
    <location>
        <begin position="206"/>
        <end position="221"/>
    </location>
</feature>
<keyword evidence="5" id="KW-1185">Reference proteome</keyword>
<feature type="compositionally biased region" description="Basic and acidic residues" evidence="1">
    <location>
        <begin position="472"/>
        <end position="486"/>
    </location>
</feature>
<evidence type="ECO:0000313" key="4">
    <source>
        <dbReference type="EMBL" id="KAH0568773.1"/>
    </source>
</evidence>
<proteinExistence type="predicted"/>
<sequence length="2248" mass="254166">MNNHQFLYVIFVNICFSTTIKITLGDGNEVKSLDNNNEDTRRSENNPLADFYAKSVTIDLKIDDFDERIQKVLNEQINSRRSAIDAALRREELDSGEKNIFYRRNNDSPIDNLKVEGTDEAINQDQLDATEPRGGIDSQELHSGEKQRITNEVSRRCLLAGSLMFKHHFIEKIDFISRPFKKFWQKPWKPLWHPFFFPKSRRPTPRPRSPPSPLPPPPPKPKSTHPPTTEPPTTEPPTTEPPTTEPPTTEPPTTEPPTTEPPTTEPPTTEPPTTEPPTTKPPTTEPPTTEPPTTKPPTTEPPTTEPPTTEPPTTEPPTTEPPTTEPPTTEPPTTEPPTTEPPTTEPPTTEPPTTEPPTTKPPTTEPPTTKPPTTEPPTTEPPTTEPPTTEPPTTEPPTTEPPTTEPPTTEPPTTEPPTTEPPTTEPPTTEPPTTEPPTTEPPTTPPPTTEPPPPPTQKATSRKTRKPRPTRNRWDQNKKKMFDPNDKYFKRTTPYLGYHSNKTKKVFTPDKSFFTVFAKFMTDNPFSITDSSEVEHVASKKPYSKGHSAIWERDENGFVNTKKPHKSENLIDKNSNKTEYLITRHPHKGRDLVTKNPNKVKHSTIYKLHYGDSFTKKSVKDNYLITKKSYGKNHSFTKKPFDDGNLITKKSKGKVNSFTKESFDDENLVTKKSHGKKHFITKKLFENEHLVTKKSLEKYNSSIKEPFNYGNVVTKKSHKNDYLSIKKMYENGPLVTKKSQGKGYSFTKKPHVIGNLVTEKSSKKTHSFTKEPYETRHSSTKHTFSKGHSFTNKLYTNKSLVTNNLPSKTYLPTKALYENGLLVTKGPTKIHNSVTKVFNKTEYVINEKITKGYSERGYRVTNKHRITKHMLTNKPQIDRSSTESQKRVTKLSTLSSSRIRSDEINRKTTLNPFKITKHTFNISKSSQHKILKNVTQSHLGNNNATKFYKYLLTIGKKTTRKVDHMNIKQSHTTKHHKSKNLNDHSRSTKSIISEKLTTLPGSLRTHKSSTRKSMNKFKVTKPLKVMSTTSKLTTHSKTKQKHTTKSNKNLELMKNHTKFLKTSTIIPKTAKIDETHKKVGHKSTTKLLKHTVLTKSTTKILNTTVGIAGTNKRSTLYKKPKKNENSKKKIQQKTTIKAKKTTIKSKNTTVKPKTTTVKPKKTTVKSKKTTIKAKKTTIKSKKTTIKPKTTTVKPKKTTVKFKKTTIKAKKTTIKSKKTTVKPMATTVKPKKTTVKSKKTTIKAKKTAIKSKKTTVKPMATTVEPKNTTVKSKKTTIKAKKTAIKSKKTTDKPMATTVEPKKTTVKSKKTTIKAKKTAIKSKKTTVKSKKTTIEAKKTTIKSKKTTVKPMATTVKPKKTTVKSKKTTIKPKKTTKKSKKTTVKPKTTTVKPKKTTVKSKKTTIEAKKTTIKSKKTTVKPMATTVKPKKMTVKSKKTTIKAKKTTIKSKKTTVKPKTTTVKPKKTTIKFKKTIIQPRKTTMKLRKTTIKIKKTTTKPKKTTIKPKSTKKPQKKLPLTTKKRLTTTKQTTVFPKWRPREPRIGGRSRPKVPFIAVGIHPKHAYNGILMPYDKPWEPLTEPKNPRTQITLVNLIEDLKPKNNSSFPIILTIKQKHKPCKCCHNNCPPTCNKSCCKTTNCRKSHCKCCNRPCYKNFHRQLENIEEVGTSKFQLQTQQGDSNDVGVRLLDTREDQSDVIGRIDVEPDTETTIEPIALRHEMHHGKKGKKSFREKFLIECLTRKKNCDKHQNDDQSSETENNDNDHIIKRKNPFAAHGDTPAEDKNLTKLAYVISKHIVNSLPKDMRNSNWAADLAFKIVYEKLKMYDSGSFGLPPFGLPFQQNYMYGNSSNNGSNDCCGCCCDGEDETSDASYRSQLDSQINVKVGNENTYKCLPTIDKPPSEGYVLLENVGWFKFHDEQKPWNEARKQCFREGAHLAFMESPQETQWCIDHLLKGSGEELFLGIHNYFREDWVSVSNTDVEKMKHLKWSKKEPDEYRFYNCAIINPKNNFIRAMLKPIYLVFLPIVLSVPNNRVIREVDSVEQVNSQSTEMTPSTSQSAVPCHDLSEHRGIPQLVFPMCTSSNGLEGLRNVVIHGMACTCDLNTHDVHKRDDYQYTPGIGAHKLHTRGATFNNARRICNEEGGHLAVIDSLAEERVLLDLFKRAVGIRNVTNEDQALIGIHDLFSEGEWVTILGESLHKNGYTKWSDRWGGQPDNGGGVQNCGSLLKEGGMDDVSCNAQFAFFCEIPGIRIAH</sequence>
<feature type="region of interest" description="Disordered" evidence="1">
    <location>
        <begin position="1492"/>
        <end position="1512"/>
    </location>
</feature>
<evidence type="ECO:0000256" key="2">
    <source>
        <dbReference type="SAM" id="SignalP"/>
    </source>
</evidence>
<organism evidence="4 5">
    <name type="scientific">Cotesia glomerata</name>
    <name type="common">Lepidopteran parasitic wasp</name>
    <name type="synonym">Apanteles glomeratus</name>
    <dbReference type="NCBI Taxonomy" id="32391"/>
    <lineage>
        <taxon>Eukaryota</taxon>
        <taxon>Metazoa</taxon>
        <taxon>Ecdysozoa</taxon>
        <taxon>Arthropoda</taxon>
        <taxon>Hexapoda</taxon>
        <taxon>Insecta</taxon>
        <taxon>Pterygota</taxon>
        <taxon>Neoptera</taxon>
        <taxon>Endopterygota</taxon>
        <taxon>Hymenoptera</taxon>
        <taxon>Apocrita</taxon>
        <taxon>Ichneumonoidea</taxon>
        <taxon>Braconidae</taxon>
        <taxon>Microgastrinae</taxon>
        <taxon>Cotesia</taxon>
    </lineage>
</organism>
<feature type="compositionally biased region" description="Basic and acidic residues" evidence="1">
    <location>
        <begin position="768"/>
        <end position="777"/>
    </location>
</feature>
<feature type="domain" description="C-type lectin" evidence="3">
    <location>
        <begin position="1908"/>
        <end position="1999"/>
    </location>
</feature>
<dbReference type="EMBL" id="JAHXZJ010000001">
    <property type="protein sequence ID" value="KAH0568773.1"/>
    <property type="molecule type" value="Genomic_DNA"/>
</dbReference>
<dbReference type="Proteomes" id="UP000826195">
    <property type="component" value="Unassembled WGS sequence"/>
</dbReference>
<feature type="region of interest" description="Disordered" evidence="1">
    <location>
        <begin position="1354"/>
        <end position="1393"/>
    </location>
</feature>
<feature type="signal peptide" evidence="2">
    <location>
        <begin position="1"/>
        <end position="25"/>
    </location>
</feature>
<dbReference type="PANTHER" id="PTHR35383:SF1">
    <property type="entry name" value="MUCIN 12EA-RELATED"/>
    <property type="match status" value="1"/>
</dbReference>
<feature type="region of interest" description="Disordered" evidence="1">
    <location>
        <begin position="764"/>
        <end position="785"/>
    </location>
</feature>
<dbReference type="CDD" id="cd00037">
    <property type="entry name" value="CLECT"/>
    <property type="match status" value="2"/>
</dbReference>
<reference evidence="4 5" key="1">
    <citation type="journal article" date="2021" name="J. Hered.">
        <title>A chromosome-level genome assembly of the parasitoid wasp, Cotesia glomerata (Hymenoptera: Braconidae).</title>
        <authorList>
            <person name="Pinto B.J."/>
            <person name="Weis J.J."/>
            <person name="Gamble T."/>
            <person name="Ode P.J."/>
            <person name="Paul R."/>
            <person name="Zaspel J.M."/>
        </authorList>
    </citation>
    <scope>NUCLEOTIDE SEQUENCE [LARGE SCALE GENOMIC DNA]</scope>
    <source>
        <strain evidence="4">CgM1</strain>
    </source>
</reference>
<gene>
    <name evidence="4" type="ORF">KQX54_021464</name>
</gene>
<accession>A0AAV7IW13</accession>
<feature type="compositionally biased region" description="Basic residues" evidence="1">
    <location>
        <begin position="1354"/>
        <end position="1381"/>
    </location>
</feature>
<feature type="compositionally biased region" description="Basic residues" evidence="1">
    <location>
        <begin position="460"/>
        <end position="471"/>
    </location>
</feature>
<name>A0AAV7IW13_COTGL</name>
<dbReference type="Pfam" id="PF00059">
    <property type="entry name" value="Lectin_C"/>
    <property type="match status" value="2"/>
</dbReference>
<dbReference type="SUPFAM" id="SSF56436">
    <property type="entry name" value="C-type lectin-like"/>
    <property type="match status" value="2"/>
</dbReference>
<feature type="region of interest" description="Disordered" evidence="1">
    <location>
        <begin position="199"/>
        <end position="486"/>
    </location>
</feature>
<dbReference type="PANTHER" id="PTHR35383">
    <property type="entry name" value="MUCIN 12EA-RELATED"/>
    <property type="match status" value="1"/>
</dbReference>
<feature type="region of interest" description="Disordered" evidence="1">
    <location>
        <begin position="1278"/>
        <end position="1302"/>
    </location>
</feature>
<feature type="compositionally biased region" description="Pro residues" evidence="1">
    <location>
        <begin position="228"/>
        <end position="456"/>
    </location>
</feature>
<dbReference type="InterPro" id="IPR001304">
    <property type="entry name" value="C-type_lectin-like"/>
</dbReference>
<feature type="domain" description="C-type lectin" evidence="3">
    <location>
        <begin position="2125"/>
        <end position="2240"/>
    </location>
</feature>
<feature type="chain" id="PRO_5043462463" description="C-type lectin domain-containing protein" evidence="2">
    <location>
        <begin position="26"/>
        <end position="2248"/>
    </location>
</feature>
<evidence type="ECO:0000256" key="1">
    <source>
        <dbReference type="SAM" id="MobiDB-lite"/>
    </source>
</evidence>
<dbReference type="Gene3D" id="3.10.100.10">
    <property type="entry name" value="Mannose-Binding Protein A, subunit A"/>
    <property type="match status" value="2"/>
</dbReference>
<comment type="caution">
    <text evidence="4">The sequence shown here is derived from an EMBL/GenBank/DDBJ whole genome shotgun (WGS) entry which is preliminary data.</text>
</comment>
<dbReference type="InterPro" id="IPR016186">
    <property type="entry name" value="C-type_lectin-like/link_sf"/>
</dbReference>
<dbReference type="PRINTS" id="PR01217">
    <property type="entry name" value="PRICHEXTENSN"/>
</dbReference>
<feature type="region of interest" description="Disordered" evidence="1">
    <location>
        <begin position="129"/>
        <end position="148"/>
    </location>
</feature>
<feature type="compositionally biased region" description="Basic and acidic residues" evidence="1">
    <location>
        <begin position="139"/>
        <end position="148"/>
    </location>
</feature>
<feature type="region of interest" description="Disordered" evidence="1">
    <location>
        <begin position="968"/>
        <end position="987"/>
    </location>
</feature>
<evidence type="ECO:0000313" key="5">
    <source>
        <dbReference type="Proteomes" id="UP000826195"/>
    </source>
</evidence>
<dbReference type="PROSITE" id="PS50041">
    <property type="entry name" value="C_TYPE_LECTIN_2"/>
    <property type="match status" value="2"/>
</dbReference>
<evidence type="ECO:0000259" key="3">
    <source>
        <dbReference type="PROSITE" id="PS50041"/>
    </source>
</evidence>
<protein>
    <recommendedName>
        <fullName evidence="3">C-type lectin domain-containing protein</fullName>
    </recommendedName>
</protein>
<keyword evidence="2" id="KW-0732">Signal</keyword>
<dbReference type="InterPro" id="IPR016187">
    <property type="entry name" value="CTDL_fold"/>
</dbReference>